<dbReference type="Gene3D" id="3.90.25.10">
    <property type="entry name" value="UDP-galactose 4-epimerase, domain 1"/>
    <property type="match status" value="1"/>
</dbReference>
<dbReference type="RefSeq" id="WP_160800168.1">
    <property type="nucleotide sequence ID" value="NZ_WUUL01000002.1"/>
</dbReference>
<evidence type="ECO:0000259" key="2">
    <source>
        <dbReference type="Pfam" id="PF01370"/>
    </source>
</evidence>
<sequence length="310" mass="34539">MKVLVTGGAGFIGSHIVDQLFAKGHQVVIVDNMSTGKETNLHPEAAFYRIDMENAKIRDVFEQEKPDIVIHQAAQTVVQTSVLEPVYDAHMNILGTINLLEAARLHGVKKFIYASSAAVYGDPQYVPIDEKHPVGPLSGYGISKYTPEQYLRVYEELYGLKYTILRYANVYGIRQDPKGEGGVISIFIDKAIDQNAFLIFGDGEQTRDYIYVEDVAKANVAALEAGDNEVFNIGTGIHTTLNQLVEKLQQISGYSLETIYESERLGDIKHSYFTVEKAKTGLNWAPIISLADGLQKTYHYYLGQHSTKIL</sequence>
<keyword evidence="4" id="KW-1185">Reference proteome</keyword>
<name>A0A6I4VP54_9BACL</name>
<dbReference type="Gene3D" id="3.40.50.720">
    <property type="entry name" value="NAD(P)-binding Rossmann-like Domain"/>
    <property type="match status" value="1"/>
</dbReference>
<comment type="caution">
    <text evidence="3">The sequence shown here is derived from an EMBL/GenBank/DDBJ whole genome shotgun (WGS) entry which is preliminary data.</text>
</comment>
<dbReference type="InterPro" id="IPR036291">
    <property type="entry name" value="NAD(P)-bd_dom_sf"/>
</dbReference>
<dbReference type="Pfam" id="PF01370">
    <property type="entry name" value="Epimerase"/>
    <property type="match status" value="1"/>
</dbReference>
<organism evidence="3 4">
    <name type="scientific">Shimazuella alba</name>
    <dbReference type="NCBI Taxonomy" id="2690964"/>
    <lineage>
        <taxon>Bacteria</taxon>
        <taxon>Bacillati</taxon>
        <taxon>Bacillota</taxon>
        <taxon>Bacilli</taxon>
        <taxon>Bacillales</taxon>
        <taxon>Thermoactinomycetaceae</taxon>
        <taxon>Shimazuella</taxon>
    </lineage>
</organism>
<evidence type="ECO:0000313" key="3">
    <source>
        <dbReference type="EMBL" id="MXQ52853.1"/>
    </source>
</evidence>
<proteinExistence type="inferred from homology"/>
<protein>
    <submittedName>
        <fullName evidence="3">NAD-dependent epimerase/dehydratase family protein</fullName>
    </submittedName>
</protein>
<accession>A0A6I4VP54</accession>
<dbReference type="EMBL" id="WUUL01000002">
    <property type="protein sequence ID" value="MXQ52853.1"/>
    <property type="molecule type" value="Genomic_DNA"/>
</dbReference>
<evidence type="ECO:0000313" key="4">
    <source>
        <dbReference type="Proteomes" id="UP000430692"/>
    </source>
</evidence>
<dbReference type="PANTHER" id="PTHR43000">
    <property type="entry name" value="DTDP-D-GLUCOSE 4,6-DEHYDRATASE-RELATED"/>
    <property type="match status" value="1"/>
</dbReference>
<feature type="domain" description="NAD-dependent epimerase/dehydratase" evidence="2">
    <location>
        <begin position="3"/>
        <end position="234"/>
    </location>
</feature>
<dbReference type="Proteomes" id="UP000430692">
    <property type="component" value="Unassembled WGS sequence"/>
</dbReference>
<gene>
    <name evidence="3" type="ORF">GSM42_03720</name>
</gene>
<dbReference type="InterPro" id="IPR001509">
    <property type="entry name" value="Epimerase_deHydtase"/>
</dbReference>
<evidence type="ECO:0000256" key="1">
    <source>
        <dbReference type="ARBA" id="ARBA00007637"/>
    </source>
</evidence>
<reference evidence="3 4" key="1">
    <citation type="submission" date="2019-12" db="EMBL/GenBank/DDBJ databases">
        <title>Whole-genome analyses of novel actinobacteria.</title>
        <authorList>
            <person name="Sahin N."/>
            <person name="Saygin H."/>
        </authorList>
    </citation>
    <scope>NUCLEOTIDE SEQUENCE [LARGE SCALE GENOMIC DNA]</scope>
    <source>
        <strain evidence="3 4">KC615</strain>
    </source>
</reference>
<dbReference type="SUPFAM" id="SSF51735">
    <property type="entry name" value="NAD(P)-binding Rossmann-fold domains"/>
    <property type="match status" value="1"/>
</dbReference>
<comment type="similarity">
    <text evidence="1">Belongs to the NAD(P)-dependent epimerase/dehydratase family.</text>
</comment>
<dbReference type="AlphaFoldDB" id="A0A6I4VP54"/>